<sequence length="165" mass="19183">MNRKPKRPRLPQAVRAGSIAEEFFSSGGYAEKLKQYRAWQVWEQVVGPQIASHAKPLRIRDGILEVRVDQPIWMQQLRMMAPQILQKLNQELGEGLIRELFWKRGRMPDTPVETTSPERPPRSPLTETERAAIERELAALPEGEIRDALRRVRIRQAETEKGRRQ</sequence>
<protein>
    <recommendedName>
        <fullName evidence="4">DUF721 domain-containing protein</fullName>
    </recommendedName>
</protein>
<evidence type="ECO:0000313" key="3">
    <source>
        <dbReference type="Proteomes" id="UP000193136"/>
    </source>
</evidence>
<dbReference type="Pfam" id="PF05258">
    <property type="entry name" value="DciA"/>
    <property type="match status" value="1"/>
</dbReference>
<dbReference type="EMBL" id="NAAD01000003">
    <property type="protein sequence ID" value="ORJ62442.1"/>
    <property type="molecule type" value="Genomic_DNA"/>
</dbReference>
<dbReference type="PANTHER" id="PTHR36456:SF1">
    <property type="entry name" value="UPF0232 PROTEIN SCO3875"/>
    <property type="match status" value="1"/>
</dbReference>
<dbReference type="PANTHER" id="PTHR36456">
    <property type="entry name" value="UPF0232 PROTEIN SCO3875"/>
    <property type="match status" value="1"/>
</dbReference>
<organism evidence="2 3">
    <name type="scientific">Geothermobacter hydrogeniphilus</name>
    <dbReference type="NCBI Taxonomy" id="1969733"/>
    <lineage>
        <taxon>Bacteria</taxon>
        <taxon>Pseudomonadati</taxon>
        <taxon>Thermodesulfobacteriota</taxon>
        <taxon>Desulfuromonadia</taxon>
        <taxon>Desulfuromonadales</taxon>
        <taxon>Geothermobacteraceae</taxon>
        <taxon>Geothermobacter</taxon>
    </lineage>
</organism>
<dbReference type="AlphaFoldDB" id="A0A1X0YBG0"/>
<evidence type="ECO:0000256" key="1">
    <source>
        <dbReference type="SAM" id="MobiDB-lite"/>
    </source>
</evidence>
<dbReference type="InterPro" id="IPR007922">
    <property type="entry name" value="DciA-like"/>
</dbReference>
<keyword evidence="3" id="KW-1185">Reference proteome</keyword>
<feature type="region of interest" description="Disordered" evidence="1">
    <location>
        <begin position="107"/>
        <end position="129"/>
    </location>
</feature>
<dbReference type="RefSeq" id="WP_085009455.1">
    <property type="nucleotide sequence ID" value="NZ_NAAD01000003.1"/>
</dbReference>
<dbReference type="OrthoDB" id="9814233at2"/>
<gene>
    <name evidence="2" type="ORF">B5V00_03920</name>
</gene>
<dbReference type="STRING" id="1969733.B5V00_03920"/>
<proteinExistence type="predicted"/>
<accession>A0A1X0YBG0</accession>
<dbReference type="Proteomes" id="UP000193136">
    <property type="component" value="Unassembled WGS sequence"/>
</dbReference>
<evidence type="ECO:0008006" key="4">
    <source>
        <dbReference type="Google" id="ProtNLM"/>
    </source>
</evidence>
<comment type="caution">
    <text evidence="2">The sequence shown here is derived from an EMBL/GenBank/DDBJ whole genome shotgun (WGS) entry which is preliminary data.</text>
</comment>
<evidence type="ECO:0000313" key="2">
    <source>
        <dbReference type="EMBL" id="ORJ62442.1"/>
    </source>
</evidence>
<reference evidence="2 3" key="1">
    <citation type="submission" date="2017-03" db="EMBL/GenBank/DDBJ databases">
        <title>Genome sequence of Geothermobacter sp. EPR-M, Deep-Sea Iron Reducer.</title>
        <authorList>
            <person name="Tully B."/>
            <person name="Savalia P."/>
            <person name="Abuyen K."/>
            <person name="Baughan C."/>
            <person name="Romero E."/>
            <person name="Ronkowski C."/>
            <person name="Torres B."/>
            <person name="Tremblay J."/>
            <person name="Trujillo A."/>
            <person name="Tyler M."/>
            <person name="Perez-Rodriguez I."/>
            <person name="Amend J."/>
        </authorList>
    </citation>
    <scope>NUCLEOTIDE SEQUENCE [LARGE SCALE GENOMIC DNA]</scope>
    <source>
        <strain evidence="2 3">EPR-M</strain>
    </source>
</reference>
<name>A0A1X0YBG0_9BACT</name>